<protein>
    <submittedName>
        <fullName evidence="3">CRISPR-associated protein Cas5</fullName>
    </submittedName>
</protein>
<feature type="region of interest" description="Disordered" evidence="2">
    <location>
        <begin position="171"/>
        <end position="250"/>
    </location>
</feature>
<dbReference type="InterPro" id="IPR013422">
    <property type="entry name" value="CRISPR-assoc_prot_Cas5_N"/>
</dbReference>
<dbReference type="Pfam" id="PF09704">
    <property type="entry name" value="Cas_Cas5d"/>
    <property type="match status" value="1"/>
</dbReference>
<sequence length="250" mass="27265">MTTLLLRLAGPMQSWGSAARFARRSTENAPTKSGVLGLLAAAQGRPRDADLSDLAALRFGVRIDQPGSRMRDFHTAHHADSGKAMPLSERYYLADAVFVAGVEGDAALLQHLHQALRAPYYLPYLGRRSCPPSRPVLMGPPADISLEDALRGVPWQASRWYVRQLERAAEYGGGSSGAEPLELLLDCPPGETPHLSQRDTPVRFDPRHRRYELRGLITDRAAPASHDPTAGLRPVGPGDVSTTESFPRTD</sequence>
<dbReference type="NCBIfam" id="TIGR02593">
    <property type="entry name" value="CRISPR_cas5"/>
    <property type="match status" value="1"/>
</dbReference>
<gene>
    <name evidence="3" type="ORF">ADK38_03175</name>
</gene>
<reference evidence="3 4" key="1">
    <citation type="submission" date="2015-07" db="EMBL/GenBank/DDBJ databases">
        <authorList>
            <person name="Ju K.-S."/>
            <person name="Doroghazi J.R."/>
            <person name="Metcalf W.W."/>
        </authorList>
    </citation>
    <scope>NUCLEOTIDE SEQUENCE [LARGE SCALE GENOMIC DNA]</scope>
    <source>
        <strain evidence="3 4">NRRL B-3589</strain>
    </source>
</reference>
<organism evidence="3 4">
    <name type="scientific">Streptomyces varsoviensis</name>
    <dbReference type="NCBI Taxonomy" id="67373"/>
    <lineage>
        <taxon>Bacteria</taxon>
        <taxon>Bacillati</taxon>
        <taxon>Actinomycetota</taxon>
        <taxon>Actinomycetes</taxon>
        <taxon>Kitasatosporales</taxon>
        <taxon>Streptomycetaceae</taxon>
        <taxon>Streptomyces</taxon>
    </lineage>
</organism>
<keyword evidence="1" id="KW-0051">Antiviral defense</keyword>
<dbReference type="InterPro" id="IPR021124">
    <property type="entry name" value="CRISPR-assoc_prot_Cas5"/>
</dbReference>
<name>A0ABR5JDC4_9ACTN</name>
<dbReference type="NCBIfam" id="TIGR01868">
    <property type="entry name" value="casD_Cas5e"/>
    <property type="match status" value="1"/>
</dbReference>
<evidence type="ECO:0000313" key="3">
    <source>
        <dbReference type="EMBL" id="KOG91443.1"/>
    </source>
</evidence>
<evidence type="ECO:0000313" key="4">
    <source>
        <dbReference type="Proteomes" id="UP000037020"/>
    </source>
</evidence>
<dbReference type="EMBL" id="LGUT01000257">
    <property type="protein sequence ID" value="KOG91443.1"/>
    <property type="molecule type" value="Genomic_DNA"/>
</dbReference>
<feature type="compositionally biased region" description="Polar residues" evidence="2">
    <location>
        <begin position="240"/>
        <end position="250"/>
    </location>
</feature>
<dbReference type="Proteomes" id="UP000037020">
    <property type="component" value="Unassembled WGS sequence"/>
</dbReference>
<evidence type="ECO:0000256" key="2">
    <source>
        <dbReference type="SAM" id="MobiDB-lite"/>
    </source>
</evidence>
<proteinExistence type="predicted"/>
<accession>A0ABR5JDC4</accession>
<dbReference type="RefSeq" id="WP_030885823.1">
    <property type="nucleotide sequence ID" value="NZ_JBIRHZ010000010.1"/>
</dbReference>
<comment type="caution">
    <text evidence="3">The sequence shown here is derived from an EMBL/GenBank/DDBJ whole genome shotgun (WGS) entry which is preliminary data.</text>
</comment>
<keyword evidence="4" id="KW-1185">Reference proteome</keyword>
<dbReference type="Gene3D" id="3.30.70.2660">
    <property type="match status" value="1"/>
</dbReference>
<feature type="compositionally biased region" description="Basic and acidic residues" evidence="2">
    <location>
        <begin position="196"/>
        <end position="205"/>
    </location>
</feature>
<evidence type="ECO:0000256" key="1">
    <source>
        <dbReference type="ARBA" id="ARBA00023118"/>
    </source>
</evidence>
<dbReference type="InterPro" id="IPR010147">
    <property type="entry name" value="CRISPR-assoc_prot_CasD"/>
</dbReference>
<dbReference type="CDD" id="cd09756">
    <property type="entry name" value="Cas5_I-E"/>
    <property type="match status" value="1"/>
</dbReference>